<comment type="caution">
    <text evidence="2">The sequence shown here is derived from an EMBL/GenBank/DDBJ whole genome shotgun (WGS) entry which is preliminary data.</text>
</comment>
<keyword evidence="3" id="KW-1185">Reference proteome</keyword>
<dbReference type="AlphaFoldDB" id="A0A5B7J1H4"/>
<reference evidence="2 3" key="1">
    <citation type="submission" date="2019-05" db="EMBL/GenBank/DDBJ databases">
        <title>Another draft genome of Portunus trituberculatus and its Hox gene families provides insights of decapod evolution.</title>
        <authorList>
            <person name="Jeong J.-H."/>
            <person name="Song I."/>
            <person name="Kim S."/>
            <person name="Choi T."/>
            <person name="Kim D."/>
            <person name="Ryu S."/>
            <person name="Kim W."/>
        </authorList>
    </citation>
    <scope>NUCLEOTIDE SEQUENCE [LARGE SCALE GENOMIC DNA]</scope>
    <source>
        <tissue evidence="2">Muscle</tissue>
    </source>
</reference>
<organism evidence="2 3">
    <name type="scientific">Portunus trituberculatus</name>
    <name type="common">Swimming crab</name>
    <name type="synonym">Neptunus trituberculatus</name>
    <dbReference type="NCBI Taxonomy" id="210409"/>
    <lineage>
        <taxon>Eukaryota</taxon>
        <taxon>Metazoa</taxon>
        <taxon>Ecdysozoa</taxon>
        <taxon>Arthropoda</taxon>
        <taxon>Crustacea</taxon>
        <taxon>Multicrustacea</taxon>
        <taxon>Malacostraca</taxon>
        <taxon>Eumalacostraca</taxon>
        <taxon>Eucarida</taxon>
        <taxon>Decapoda</taxon>
        <taxon>Pleocyemata</taxon>
        <taxon>Brachyura</taxon>
        <taxon>Eubrachyura</taxon>
        <taxon>Portunoidea</taxon>
        <taxon>Portunidae</taxon>
        <taxon>Portuninae</taxon>
        <taxon>Portunus</taxon>
    </lineage>
</organism>
<evidence type="ECO:0000313" key="2">
    <source>
        <dbReference type="EMBL" id="MPC90052.1"/>
    </source>
</evidence>
<sequence>MMLKEGEGKARTLKRRREGNSDEERSKRTRKEEEEKKEEDRLHSIPPLKKKKTKGPLVKERERGSRCRCAESGGKTVDEERKSK</sequence>
<feature type="compositionally biased region" description="Basic and acidic residues" evidence="1">
    <location>
        <begin position="57"/>
        <end position="69"/>
    </location>
</feature>
<evidence type="ECO:0000256" key="1">
    <source>
        <dbReference type="SAM" id="MobiDB-lite"/>
    </source>
</evidence>
<dbReference type="Proteomes" id="UP000324222">
    <property type="component" value="Unassembled WGS sequence"/>
</dbReference>
<name>A0A5B7J1H4_PORTR</name>
<feature type="region of interest" description="Disordered" evidence="1">
    <location>
        <begin position="1"/>
        <end position="84"/>
    </location>
</feature>
<dbReference type="EMBL" id="VSRR010083052">
    <property type="protein sequence ID" value="MPC90052.1"/>
    <property type="molecule type" value="Genomic_DNA"/>
</dbReference>
<proteinExistence type="predicted"/>
<gene>
    <name evidence="2" type="ORF">E2C01_085019</name>
</gene>
<protein>
    <submittedName>
        <fullName evidence="2">Uncharacterized protein</fullName>
    </submittedName>
</protein>
<evidence type="ECO:0000313" key="3">
    <source>
        <dbReference type="Proteomes" id="UP000324222"/>
    </source>
</evidence>
<feature type="compositionally biased region" description="Basic and acidic residues" evidence="1">
    <location>
        <begin position="18"/>
        <end position="43"/>
    </location>
</feature>
<accession>A0A5B7J1H4</accession>
<feature type="compositionally biased region" description="Basic and acidic residues" evidence="1">
    <location>
        <begin position="1"/>
        <end position="10"/>
    </location>
</feature>